<evidence type="ECO:0000313" key="2">
    <source>
        <dbReference type="EMBL" id="KAK4763600.1"/>
    </source>
</evidence>
<keyword evidence="1" id="KW-0732">Signal</keyword>
<dbReference type="AlphaFoldDB" id="A0AAN7KIV0"/>
<dbReference type="InterPro" id="IPR036758">
    <property type="entry name" value="At5g01610-like"/>
</dbReference>
<dbReference type="Gene3D" id="2.30.240.10">
    <property type="entry name" value="At5g01610-like"/>
    <property type="match status" value="1"/>
</dbReference>
<dbReference type="InterPro" id="IPR007493">
    <property type="entry name" value="DUF538"/>
</dbReference>
<keyword evidence="3" id="KW-1185">Reference proteome</keyword>
<dbReference type="Pfam" id="PF04398">
    <property type="entry name" value="DUF538"/>
    <property type="match status" value="1"/>
</dbReference>
<dbReference type="Proteomes" id="UP001345219">
    <property type="component" value="Chromosome 11"/>
</dbReference>
<feature type="chain" id="PRO_5042888172" evidence="1">
    <location>
        <begin position="26"/>
        <end position="287"/>
    </location>
</feature>
<name>A0AAN7KIV0_9MYRT</name>
<proteinExistence type="predicted"/>
<reference evidence="2 3" key="1">
    <citation type="journal article" date="2023" name="Hortic Res">
        <title>Pangenome of water caltrop reveals structural variations and asymmetric subgenome divergence after allopolyploidization.</title>
        <authorList>
            <person name="Zhang X."/>
            <person name="Chen Y."/>
            <person name="Wang L."/>
            <person name="Yuan Y."/>
            <person name="Fang M."/>
            <person name="Shi L."/>
            <person name="Lu R."/>
            <person name="Comes H.P."/>
            <person name="Ma Y."/>
            <person name="Chen Y."/>
            <person name="Huang G."/>
            <person name="Zhou Y."/>
            <person name="Zheng Z."/>
            <person name="Qiu Y."/>
        </authorList>
    </citation>
    <scope>NUCLEOTIDE SEQUENCE [LARGE SCALE GENOMIC DNA]</scope>
    <source>
        <tissue evidence="2">Roots</tissue>
    </source>
</reference>
<organism evidence="2 3">
    <name type="scientific">Trapa incisa</name>
    <dbReference type="NCBI Taxonomy" id="236973"/>
    <lineage>
        <taxon>Eukaryota</taxon>
        <taxon>Viridiplantae</taxon>
        <taxon>Streptophyta</taxon>
        <taxon>Embryophyta</taxon>
        <taxon>Tracheophyta</taxon>
        <taxon>Spermatophyta</taxon>
        <taxon>Magnoliopsida</taxon>
        <taxon>eudicotyledons</taxon>
        <taxon>Gunneridae</taxon>
        <taxon>Pentapetalae</taxon>
        <taxon>rosids</taxon>
        <taxon>malvids</taxon>
        <taxon>Myrtales</taxon>
        <taxon>Lythraceae</taxon>
        <taxon>Trapa</taxon>
    </lineage>
</organism>
<evidence type="ECO:0000256" key="1">
    <source>
        <dbReference type="SAM" id="SignalP"/>
    </source>
</evidence>
<dbReference type="SUPFAM" id="SSF141562">
    <property type="entry name" value="At5g01610-like"/>
    <property type="match status" value="1"/>
</dbReference>
<accession>A0AAN7KIV0</accession>
<sequence length="287" mass="32194">MAAPSPLRFLSLFHFFALTLAIASAGNVHDILPQYGLPSGLLPDSVNSYTVDPDGRFVVDLDGPCYIQFDYLVYYDKQVTGKLGYGSITDLKGIQVQRFFLWLSVDEIRVDLPPADCIYFQVGLINKKLDIDQFETVRSCRDKKKPSGPCGGSWTRVFEVFTSISLIKVPRFFCYFTSLRFGPNTAQLLLRLLHRSIIDPSLLGSNMMMPGMCWLGYLNLEHMFEAGFGVPSIPVPSSSIFIKTDLFSIHVLHCPSCNMLTWKMVKNLLLSLQLAGPADEVQMLITE</sequence>
<evidence type="ECO:0000313" key="3">
    <source>
        <dbReference type="Proteomes" id="UP001345219"/>
    </source>
</evidence>
<feature type="signal peptide" evidence="1">
    <location>
        <begin position="1"/>
        <end position="25"/>
    </location>
</feature>
<protein>
    <submittedName>
        <fullName evidence="2">Uncharacterized protein</fullName>
    </submittedName>
</protein>
<dbReference type="EMBL" id="JAXIOK010000008">
    <property type="protein sequence ID" value="KAK4763600.1"/>
    <property type="molecule type" value="Genomic_DNA"/>
</dbReference>
<comment type="caution">
    <text evidence="2">The sequence shown here is derived from an EMBL/GenBank/DDBJ whole genome shotgun (WGS) entry which is preliminary data.</text>
</comment>
<dbReference type="PANTHER" id="PTHR31676">
    <property type="entry name" value="T31J12.3 PROTEIN-RELATED"/>
    <property type="match status" value="1"/>
</dbReference>
<gene>
    <name evidence="2" type="ORF">SAY87_013038</name>
</gene>
<dbReference type="PANTHER" id="PTHR31676:SF71">
    <property type="entry name" value="EXPRESSED PROTEIN"/>
    <property type="match status" value="1"/>
</dbReference>